<sequence>MHGSFKKDTLYSLLVAKLAGRFQYRPGQVIRPERENF</sequence>
<name>I3UXR8_PSEPU</name>
<organism evidence="1 2">
    <name type="scientific">Pseudomonas putida ND6</name>
    <dbReference type="NCBI Taxonomy" id="231023"/>
    <lineage>
        <taxon>Bacteria</taxon>
        <taxon>Pseudomonadati</taxon>
        <taxon>Pseudomonadota</taxon>
        <taxon>Gammaproteobacteria</taxon>
        <taxon>Pseudomonadales</taxon>
        <taxon>Pseudomonadaceae</taxon>
        <taxon>Pseudomonas</taxon>
    </lineage>
</organism>
<reference evidence="1 2" key="1">
    <citation type="journal article" date="2012" name="J. Bacteriol.">
        <title>Complete Genome Sequence of the Naphthalene-Degrading Pseudomonas putida Strain ND6.</title>
        <authorList>
            <person name="Li S."/>
            <person name="Zhao H."/>
            <person name="Li Y."/>
            <person name="Niu S."/>
            <person name="Cai B."/>
        </authorList>
    </citation>
    <scope>NUCLEOTIDE SEQUENCE [LARGE SCALE GENOMIC DNA]</scope>
    <source>
        <strain evidence="1 2">ND6</strain>
    </source>
</reference>
<gene>
    <name evidence="1" type="ORF">YSA_06530</name>
</gene>
<accession>I3UXR8</accession>
<dbReference type="HOGENOM" id="CLU_3347506_0_0_6"/>
<protein>
    <submittedName>
        <fullName evidence="1">Uncharacterized protein</fullName>
    </submittedName>
</protein>
<evidence type="ECO:0000313" key="2">
    <source>
        <dbReference type="Proteomes" id="UP000005268"/>
    </source>
</evidence>
<dbReference type="AlphaFoldDB" id="I3UXR8"/>
<proteinExistence type="predicted"/>
<evidence type="ECO:0000313" key="1">
    <source>
        <dbReference type="EMBL" id="AFK70289.1"/>
    </source>
</evidence>
<dbReference type="EMBL" id="CP003588">
    <property type="protein sequence ID" value="AFK70289.1"/>
    <property type="molecule type" value="Genomic_DNA"/>
</dbReference>
<dbReference type="KEGG" id="ppi:YSA_06530"/>
<dbReference type="Proteomes" id="UP000005268">
    <property type="component" value="Chromosome"/>
</dbReference>